<name>A0A369TNX8_9RHOB</name>
<dbReference type="EMBL" id="QPMK01000004">
    <property type="protein sequence ID" value="RDD66968.1"/>
    <property type="molecule type" value="Genomic_DNA"/>
</dbReference>
<sequence>MTPAVAAPNGCPPGLAKKSPACVPPGQAKKGYDDRRDEVRYRYGVGDRIDGDYVIIRDPGRWGLNPDYTYYRTGDQIFRVDRETRQVLDIIGLASALLN</sequence>
<reference evidence="2 3" key="1">
    <citation type="submission" date="2018-07" db="EMBL/GenBank/DDBJ databases">
        <title>Thalassococcus profundi sp. nov., a marine bacterium isolated from deep seawater of Okinawa Trough.</title>
        <authorList>
            <person name="Yu M."/>
        </authorList>
    </citation>
    <scope>NUCLEOTIDE SEQUENCE [LARGE SCALE GENOMIC DNA]</scope>
    <source>
        <strain evidence="2 3">WRAS1</strain>
    </source>
</reference>
<organism evidence="2 3">
    <name type="scientific">Thalassococcus profundi</name>
    <dbReference type="NCBI Taxonomy" id="2282382"/>
    <lineage>
        <taxon>Bacteria</taxon>
        <taxon>Pseudomonadati</taxon>
        <taxon>Pseudomonadota</taxon>
        <taxon>Alphaproteobacteria</taxon>
        <taxon>Rhodobacterales</taxon>
        <taxon>Roseobacteraceae</taxon>
        <taxon>Thalassococcus</taxon>
    </lineage>
</organism>
<protein>
    <submittedName>
        <fullName evidence="2">Excinuclease ABC subunit A</fullName>
    </submittedName>
</protein>
<feature type="region of interest" description="Disordered" evidence="1">
    <location>
        <begin position="1"/>
        <end position="34"/>
    </location>
</feature>
<keyword evidence="3" id="KW-1185">Reference proteome</keyword>
<proteinExistence type="predicted"/>
<accession>A0A369TNX8</accession>
<evidence type="ECO:0000256" key="1">
    <source>
        <dbReference type="SAM" id="MobiDB-lite"/>
    </source>
</evidence>
<dbReference type="AlphaFoldDB" id="A0A369TNX8"/>
<evidence type="ECO:0000313" key="3">
    <source>
        <dbReference type="Proteomes" id="UP000253977"/>
    </source>
</evidence>
<comment type="caution">
    <text evidence="2">The sequence shown here is derived from an EMBL/GenBank/DDBJ whole genome shotgun (WGS) entry which is preliminary data.</text>
</comment>
<dbReference type="Proteomes" id="UP000253977">
    <property type="component" value="Unassembled WGS sequence"/>
</dbReference>
<dbReference type="OrthoDB" id="7666115at2"/>
<gene>
    <name evidence="2" type="ORF">DU478_08290</name>
</gene>
<evidence type="ECO:0000313" key="2">
    <source>
        <dbReference type="EMBL" id="RDD66968.1"/>
    </source>
</evidence>